<evidence type="ECO:0000256" key="5">
    <source>
        <dbReference type="ARBA" id="ARBA00004692"/>
    </source>
</evidence>
<evidence type="ECO:0000256" key="15">
    <source>
        <dbReference type="ARBA" id="ARBA00023134"/>
    </source>
</evidence>
<dbReference type="UniPathway" id="UPA00148">
    <property type="reaction ID" value="UER00236"/>
</dbReference>
<evidence type="ECO:0000256" key="16">
    <source>
        <dbReference type="ARBA" id="ARBA00029570"/>
    </source>
</evidence>
<evidence type="ECO:0000256" key="11">
    <source>
        <dbReference type="ARBA" id="ARBA00022679"/>
    </source>
</evidence>
<dbReference type="PANTHER" id="PTHR34848:SF1">
    <property type="entry name" value="BIFUNCTIONAL ADENOSYLCOBALAMIN BIOSYNTHESIS PROTEIN COBU"/>
    <property type="match status" value="1"/>
</dbReference>
<comment type="pathway">
    <text evidence="5">Cofactor biosynthesis; adenosylcobalamin biosynthesis; adenosylcobalamin from cob(II)yrinate a,c-diamide: step 6/7.</text>
</comment>
<feature type="active site" description="GMP-histidine intermediate" evidence="18">
    <location>
        <position position="56"/>
    </location>
</feature>
<reference evidence="20 21" key="2">
    <citation type="submission" date="2018-06" db="EMBL/GenBank/DDBJ databases">
        <title>Metagenomic assembly of (sub)arctic Cyanobacteria and their associated microbiome from non-axenic cultures.</title>
        <authorList>
            <person name="Baurain D."/>
        </authorList>
    </citation>
    <scope>NUCLEOTIDE SEQUENCE [LARGE SCALE GENOMIC DNA]</scope>
    <source>
        <strain evidence="20">ULC027bin1</strain>
    </source>
</reference>
<evidence type="ECO:0000313" key="20">
    <source>
        <dbReference type="EMBL" id="PZO50255.1"/>
    </source>
</evidence>
<evidence type="ECO:0000256" key="10">
    <source>
        <dbReference type="ARBA" id="ARBA00022573"/>
    </source>
</evidence>
<comment type="catalytic activity">
    <reaction evidence="3">
        <text>adenosylcob(III)inamide + GTP = adenosylcob(III)inamide phosphate + GDP + H(+)</text>
        <dbReference type="Rhea" id="RHEA:15765"/>
        <dbReference type="ChEBI" id="CHEBI:2480"/>
        <dbReference type="ChEBI" id="CHEBI:15378"/>
        <dbReference type="ChEBI" id="CHEBI:37565"/>
        <dbReference type="ChEBI" id="CHEBI:58189"/>
        <dbReference type="ChEBI" id="CHEBI:58502"/>
        <dbReference type="EC" id="2.7.1.156"/>
    </reaction>
</comment>
<dbReference type="PIRSF" id="PIRSF006135">
    <property type="entry name" value="CobU"/>
    <property type="match status" value="1"/>
</dbReference>
<dbReference type="GO" id="GO:0008820">
    <property type="term" value="F:cobinamide phosphate guanylyltransferase activity"/>
    <property type="evidence" value="ECO:0007669"/>
    <property type="project" value="UniProtKB-EC"/>
</dbReference>
<comment type="function">
    <text evidence="4">Catalyzes ATP-dependent phosphorylation of adenosylcobinamide and addition of GMP to adenosylcobinamide phosphate.</text>
</comment>
<evidence type="ECO:0000256" key="14">
    <source>
        <dbReference type="ARBA" id="ARBA00022840"/>
    </source>
</evidence>
<evidence type="ECO:0000256" key="18">
    <source>
        <dbReference type="PIRSR" id="PIRSR006135-1"/>
    </source>
</evidence>
<dbReference type="AlphaFoldDB" id="A0A2W4YVN6"/>
<keyword evidence="12 19" id="KW-0547">Nucleotide-binding</keyword>
<reference evidence="21" key="1">
    <citation type="submission" date="2018-04" db="EMBL/GenBank/DDBJ databases">
        <authorList>
            <person name="Cornet L."/>
        </authorList>
    </citation>
    <scope>NUCLEOTIDE SEQUENCE [LARGE SCALE GENOMIC DNA]</scope>
</reference>
<feature type="binding site" evidence="19">
    <location>
        <begin position="9"/>
        <end position="16"/>
    </location>
    <ligand>
        <name>GTP</name>
        <dbReference type="ChEBI" id="CHEBI:37565"/>
    </ligand>
</feature>
<dbReference type="EC" id="2.7.1.156" evidence="8"/>
<evidence type="ECO:0000256" key="3">
    <source>
        <dbReference type="ARBA" id="ARBA00001522"/>
    </source>
</evidence>
<evidence type="ECO:0000256" key="7">
    <source>
        <dbReference type="ARBA" id="ARBA00007490"/>
    </source>
</evidence>
<dbReference type="InterPro" id="IPR003203">
    <property type="entry name" value="CobU/CobP"/>
</dbReference>
<dbReference type="GO" id="GO:0005524">
    <property type="term" value="F:ATP binding"/>
    <property type="evidence" value="ECO:0007669"/>
    <property type="project" value="UniProtKB-KW"/>
</dbReference>
<dbReference type="Proteomes" id="UP000249794">
    <property type="component" value="Unassembled WGS sequence"/>
</dbReference>
<dbReference type="SUPFAM" id="SSF52540">
    <property type="entry name" value="P-loop containing nucleoside triphosphate hydrolases"/>
    <property type="match status" value="1"/>
</dbReference>
<evidence type="ECO:0000256" key="12">
    <source>
        <dbReference type="ARBA" id="ARBA00022741"/>
    </source>
</evidence>
<dbReference type="NCBIfam" id="NF004469">
    <property type="entry name" value="PRK05800.1"/>
    <property type="match status" value="1"/>
</dbReference>
<evidence type="ECO:0000256" key="4">
    <source>
        <dbReference type="ARBA" id="ARBA00003889"/>
    </source>
</evidence>
<dbReference type="CDD" id="cd00544">
    <property type="entry name" value="CobU"/>
    <property type="match status" value="1"/>
</dbReference>
<keyword evidence="11 20" id="KW-0808">Transferase</keyword>
<dbReference type="Gene3D" id="3.40.50.300">
    <property type="entry name" value="P-loop containing nucleotide triphosphate hydrolases"/>
    <property type="match status" value="1"/>
</dbReference>
<feature type="binding site" evidence="19">
    <location>
        <position position="68"/>
    </location>
    <ligand>
        <name>GTP</name>
        <dbReference type="ChEBI" id="CHEBI:37565"/>
    </ligand>
</feature>
<dbReference type="GO" id="GO:0043752">
    <property type="term" value="F:adenosylcobinamide kinase activity"/>
    <property type="evidence" value="ECO:0007669"/>
    <property type="project" value="UniProtKB-EC"/>
</dbReference>
<evidence type="ECO:0000256" key="9">
    <source>
        <dbReference type="ARBA" id="ARBA00012523"/>
    </source>
</evidence>
<keyword evidence="10" id="KW-0169">Cobalamin biosynthesis</keyword>
<comment type="catalytic activity">
    <reaction evidence="2">
        <text>adenosylcob(III)inamide phosphate + GTP + H(+) = adenosylcob(III)inamide-GDP + diphosphate</text>
        <dbReference type="Rhea" id="RHEA:22712"/>
        <dbReference type="ChEBI" id="CHEBI:15378"/>
        <dbReference type="ChEBI" id="CHEBI:33019"/>
        <dbReference type="ChEBI" id="CHEBI:37565"/>
        <dbReference type="ChEBI" id="CHEBI:58502"/>
        <dbReference type="ChEBI" id="CHEBI:60487"/>
        <dbReference type="EC" id="2.7.7.62"/>
    </reaction>
</comment>
<comment type="pathway">
    <text evidence="6">Cofactor biosynthesis; adenosylcobalamin biosynthesis; adenosylcobalamin from cob(II)yrinate a,c-diamide: step 5/7.</text>
</comment>
<feature type="binding site" evidence="19">
    <location>
        <position position="90"/>
    </location>
    <ligand>
        <name>GTP</name>
        <dbReference type="ChEBI" id="CHEBI:37565"/>
    </ligand>
</feature>
<dbReference type="Pfam" id="PF02283">
    <property type="entry name" value="CobU"/>
    <property type="match status" value="1"/>
</dbReference>
<comment type="similarity">
    <text evidence="7">Belongs to the CobU/CobP family.</text>
</comment>
<dbReference type="InterPro" id="IPR027417">
    <property type="entry name" value="P-loop_NTPase"/>
</dbReference>
<dbReference type="PANTHER" id="PTHR34848">
    <property type="match status" value="1"/>
</dbReference>
<evidence type="ECO:0000256" key="17">
    <source>
        <dbReference type="ARBA" id="ARBA00030571"/>
    </source>
</evidence>
<gene>
    <name evidence="20" type="ORF">DCF15_16090</name>
</gene>
<protein>
    <recommendedName>
        <fullName evidence="16">Adenosylcobinamide kinase</fullName>
        <ecNumber evidence="8">2.7.1.156</ecNumber>
        <ecNumber evidence="9">2.7.7.62</ecNumber>
    </recommendedName>
    <alternativeName>
        <fullName evidence="17">Adenosylcobinamide-phosphate guanylyltransferase</fullName>
    </alternativeName>
</protein>
<keyword evidence="14" id="KW-0067">ATP-binding</keyword>
<dbReference type="GO" id="GO:0009236">
    <property type="term" value="P:cobalamin biosynthetic process"/>
    <property type="evidence" value="ECO:0007669"/>
    <property type="project" value="UniProtKB-UniPathway"/>
</dbReference>
<comment type="caution">
    <text evidence="20">The sequence shown here is derived from an EMBL/GenBank/DDBJ whole genome shotgun (WGS) entry which is preliminary data.</text>
</comment>
<keyword evidence="13 20" id="KW-0418">Kinase</keyword>
<comment type="catalytic activity">
    <reaction evidence="1">
        <text>adenosylcob(III)inamide + ATP = adenosylcob(III)inamide phosphate + ADP + H(+)</text>
        <dbReference type="Rhea" id="RHEA:15769"/>
        <dbReference type="ChEBI" id="CHEBI:2480"/>
        <dbReference type="ChEBI" id="CHEBI:15378"/>
        <dbReference type="ChEBI" id="CHEBI:30616"/>
        <dbReference type="ChEBI" id="CHEBI:58502"/>
        <dbReference type="ChEBI" id="CHEBI:456216"/>
        <dbReference type="EC" id="2.7.1.156"/>
    </reaction>
</comment>
<dbReference type="EC" id="2.7.7.62" evidence="9"/>
<name>A0A2W4YVN6_9CYAN</name>
<evidence type="ECO:0000256" key="6">
    <source>
        <dbReference type="ARBA" id="ARBA00005159"/>
    </source>
</evidence>
<evidence type="ECO:0000256" key="13">
    <source>
        <dbReference type="ARBA" id="ARBA00022777"/>
    </source>
</evidence>
<evidence type="ECO:0000256" key="8">
    <source>
        <dbReference type="ARBA" id="ARBA00012016"/>
    </source>
</evidence>
<evidence type="ECO:0000313" key="21">
    <source>
        <dbReference type="Proteomes" id="UP000249794"/>
    </source>
</evidence>
<evidence type="ECO:0000256" key="19">
    <source>
        <dbReference type="PIRSR" id="PIRSR006135-2"/>
    </source>
</evidence>
<keyword evidence="15 19" id="KW-0342">GTP-binding</keyword>
<accession>A0A2W4YVN6</accession>
<keyword evidence="20" id="KW-0548">Nucleotidyltransferase</keyword>
<organism evidence="20 21">
    <name type="scientific">Phormidesmis priestleyi</name>
    <dbReference type="NCBI Taxonomy" id="268141"/>
    <lineage>
        <taxon>Bacteria</taxon>
        <taxon>Bacillati</taxon>
        <taxon>Cyanobacteriota</taxon>
        <taxon>Cyanophyceae</taxon>
        <taxon>Leptolyngbyales</taxon>
        <taxon>Leptolyngbyaceae</taxon>
        <taxon>Phormidesmis</taxon>
    </lineage>
</organism>
<sequence length="200" mass="22036">MMTIILVTGPARSGKSEWAERLATQSAEKNGQQIVYIATAKKNASDPEWQARIAQHQLRRPSHWQVQEVPMALAAAIHPIHCQTHCLLIDSLGTWLANLIEQPDDEWHIAQQAVIQALGQTAADVIIVAEETGWGVVPAYELGRRFRDRLGTLSRRIGEIAADVYLVTSGYAICLSDMGTAVGSSIELIEPIKPIEPKIR</sequence>
<evidence type="ECO:0000256" key="2">
    <source>
        <dbReference type="ARBA" id="ARBA00000711"/>
    </source>
</evidence>
<proteinExistence type="inferred from homology"/>
<dbReference type="GO" id="GO:0005525">
    <property type="term" value="F:GTP binding"/>
    <property type="evidence" value="ECO:0007669"/>
    <property type="project" value="UniProtKB-KW"/>
</dbReference>
<feature type="binding site" evidence="19">
    <location>
        <begin position="38"/>
        <end position="40"/>
    </location>
    <ligand>
        <name>GTP</name>
        <dbReference type="ChEBI" id="CHEBI:37565"/>
    </ligand>
</feature>
<evidence type="ECO:0000256" key="1">
    <source>
        <dbReference type="ARBA" id="ARBA00000312"/>
    </source>
</evidence>
<dbReference type="EMBL" id="QBMP01000194">
    <property type="protein sequence ID" value="PZO50255.1"/>
    <property type="molecule type" value="Genomic_DNA"/>
</dbReference>